<keyword evidence="6" id="KW-1185">Reference proteome</keyword>
<keyword evidence="2 4" id="KW-0479">Metal-binding</keyword>
<feature type="non-terminal residue" evidence="5">
    <location>
        <position position="1"/>
    </location>
</feature>
<evidence type="ECO:0000256" key="2">
    <source>
        <dbReference type="ARBA" id="ARBA00022723"/>
    </source>
</evidence>
<dbReference type="GO" id="GO:0016702">
    <property type="term" value="F:oxidoreductase activity, acting on single donors with incorporation of molecular oxygen, incorporation of two atoms of oxygen"/>
    <property type="evidence" value="ECO:0007669"/>
    <property type="project" value="UniProtKB-ARBA"/>
</dbReference>
<organism evidence="6">
    <name type="scientific">Volvox carteri f. nagariensis</name>
    <dbReference type="NCBI Taxonomy" id="3068"/>
    <lineage>
        <taxon>Eukaryota</taxon>
        <taxon>Viridiplantae</taxon>
        <taxon>Chlorophyta</taxon>
        <taxon>core chlorophytes</taxon>
        <taxon>Chlorophyceae</taxon>
        <taxon>CS clade</taxon>
        <taxon>Chlamydomonadales</taxon>
        <taxon>Volvocaceae</taxon>
        <taxon>Volvox</taxon>
    </lineage>
</organism>
<reference evidence="5 6" key="1">
    <citation type="journal article" date="2010" name="Science">
        <title>Genomic analysis of organismal complexity in the multicellular green alga Volvox carteri.</title>
        <authorList>
            <person name="Prochnik S.E."/>
            <person name="Umen J."/>
            <person name="Nedelcu A.M."/>
            <person name="Hallmann A."/>
            <person name="Miller S.M."/>
            <person name="Nishii I."/>
            <person name="Ferris P."/>
            <person name="Kuo A."/>
            <person name="Mitros T."/>
            <person name="Fritz-Laylin L.K."/>
            <person name="Hellsten U."/>
            <person name="Chapman J."/>
            <person name="Simakov O."/>
            <person name="Rensing S.A."/>
            <person name="Terry A."/>
            <person name="Pangilinan J."/>
            <person name="Kapitonov V."/>
            <person name="Jurka J."/>
            <person name="Salamov A."/>
            <person name="Shapiro H."/>
            <person name="Schmutz J."/>
            <person name="Grimwood J."/>
            <person name="Lindquist E."/>
            <person name="Lucas S."/>
            <person name="Grigoriev I.V."/>
            <person name="Schmitt R."/>
            <person name="Kirk D."/>
            <person name="Rokhsar D.S."/>
        </authorList>
    </citation>
    <scope>NUCLEOTIDE SEQUENCE [LARGE SCALE GENOMIC DNA]</scope>
    <source>
        <strain evidence="6">f. Nagariensis / Eve</strain>
    </source>
</reference>
<dbReference type="GO" id="GO:0046872">
    <property type="term" value="F:metal ion binding"/>
    <property type="evidence" value="ECO:0007669"/>
    <property type="project" value="UniProtKB-KW"/>
</dbReference>
<dbReference type="GeneID" id="9615539"/>
<evidence type="ECO:0000256" key="3">
    <source>
        <dbReference type="ARBA" id="ARBA00023004"/>
    </source>
</evidence>
<dbReference type="GO" id="GO:0020037">
    <property type="term" value="F:heme binding"/>
    <property type="evidence" value="ECO:0007669"/>
    <property type="project" value="InterPro"/>
</dbReference>
<evidence type="ECO:0000313" key="5">
    <source>
        <dbReference type="EMBL" id="EFJ47548.1"/>
    </source>
</evidence>
<keyword evidence="4" id="KW-0349">Heme</keyword>
<evidence type="ECO:0000256" key="1">
    <source>
        <dbReference type="ARBA" id="ARBA00007119"/>
    </source>
</evidence>
<feature type="binding site" description="proximal binding residue" evidence="4">
    <location>
        <position position="64"/>
    </location>
    <ligand>
        <name>heme b</name>
        <dbReference type="ChEBI" id="CHEBI:60344"/>
    </ligand>
    <ligandPart>
        <name>Fe</name>
        <dbReference type="ChEBI" id="CHEBI:18248"/>
    </ligandPart>
</feature>
<dbReference type="OrthoDB" id="540174at2759"/>
<sequence>AFLRRLAAANDGAANVRSYVQQRASHTKASGTCGGSGGGSVSGWELREAYNAAIEEMERFRSQHRAFAYSYIAKWARRETTGTGGSDFMPALTGYRDETARHLLL</sequence>
<dbReference type="STRING" id="3068.D8TYF7"/>
<dbReference type="AlphaFoldDB" id="D8TYF7"/>
<evidence type="ECO:0000256" key="4">
    <source>
        <dbReference type="PIRSR" id="PIRSR600898-1"/>
    </source>
</evidence>
<dbReference type="GO" id="GO:0019441">
    <property type="term" value="P:L-tryptophan catabolic process to kynurenine"/>
    <property type="evidence" value="ECO:0007669"/>
    <property type="project" value="InterPro"/>
</dbReference>
<dbReference type="RefSeq" id="XP_002951372.1">
    <property type="nucleotide sequence ID" value="XM_002951326.1"/>
</dbReference>
<dbReference type="KEGG" id="vcn:VOLCADRAFT_91976"/>
<dbReference type="SUPFAM" id="SSF140959">
    <property type="entry name" value="Indolic compounds 2,3-dioxygenase-like"/>
    <property type="match status" value="1"/>
</dbReference>
<evidence type="ECO:0000313" key="6">
    <source>
        <dbReference type="Proteomes" id="UP000001058"/>
    </source>
</evidence>
<keyword evidence="3 4" id="KW-0408">Iron</keyword>
<dbReference type="InterPro" id="IPR000898">
    <property type="entry name" value="Indolamine_dOase"/>
</dbReference>
<comment type="similarity">
    <text evidence="1">Belongs to the indoleamine 2,3-dioxygenase family.</text>
</comment>
<accession>D8TYF7</accession>
<name>D8TYF7_VOLCA</name>
<gene>
    <name evidence="5" type="ORF">VOLCADRAFT_91976</name>
</gene>
<dbReference type="Pfam" id="PF01231">
    <property type="entry name" value="IDO"/>
    <property type="match status" value="1"/>
</dbReference>
<dbReference type="PANTHER" id="PTHR28657">
    <property type="entry name" value="INDOLEAMINE 2,3-DIOXYGENASE"/>
    <property type="match status" value="1"/>
</dbReference>
<dbReference type="Proteomes" id="UP000001058">
    <property type="component" value="Unassembled WGS sequence"/>
</dbReference>
<dbReference type="Gene3D" id="1.20.58.480">
    <property type="match status" value="1"/>
</dbReference>
<dbReference type="InterPro" id="IPR037217">
    <property type="entry name" value="Trp/Indoleamine_2_3_dOase-like"/>
</dbReference>
<dbReference type="PANTHER" id="PTHR28657:SF5">
    <property type="entry name" value="INDOLEAMINE 2,3-DIOXYGENASE"/>
    <property type="match status" value="1"/>
</dbReference>
<protein>
    <submittedName>
        <fullName evidence="5">Uncharacterized protein</fullName>
    </submittedName>
</protein>
<dbReference type="InParanoid" id="D8TYF7"/>
<proteinExistence type="inferred from homology"/>
<dbReference type="EMBL" id="GL378344">
    <property type="protein sequence ID" value="EFJ47548.1"/>
    <property type="molecule type" value="Genomic_DNA"/>
</dbReference>